<name>A0A0H4TBE7_9BACT</name>
<dbReference type="InterPro" id="IPR012902">
    <property type="entry name" value="N_methyl_site"/>
</dbReference>
<evidence type="ECO:0000256" key="4">
    <source>
        <dbReference type="ARBA" id="ARBA00022519"/>
    </source>
</evidence>
<keyword evidence="7" id="KW-0472">Membrane</keyword>
<evidence type="ECO:0000256" key="7">
    <source>
        <dbReference type="ARBA" id="ARBA00023136"/>
    </source>
</evidence>
<evidence type="ECO:0000256" key="3">
    <source>
        <dbReference type="ARBA" id="ARBA00022481"/>
    </source>
</evidence>
<keyword evidence="4" id="KW-0997">Cell inner membrane</keyword>
<keyword evidence="3" id="KW-0488">Methylation</keyword>
<evidence type="ECO:0000256" key="6">
    <source>
        <dbReference type="ARBA" id="ARBA00022989"/>
    </source>
</evidence>
<dbReference type="Pfam" id="PF12019">
    <property type="entry name" value="GspH"/>
    <property type="match status" value="1"/>
</dbReference>
<dbReference type="Pfam" id="PF07963">
    <property type="entry name" value="N_methyl"/>
    <property type="match status" value="1"/>
</dbReference>
<keyword evidence="2" id="KW-1003">Cell membrane</keyword>
<accession>A0A0H4TBE7</accession>
<reference evidence="10" key="1">
    <citation type="journal article" date="2015" name="ISME J.">
        <title>Aquifer environment selects for microbial species cohorts in sediment and groundwater.</title>
        <authorList>
            <person name="Hug L.A."/>
            <person name="Thomas B.C."/>
            <person name="Brown C.T."/>
            <person name="Frischkorn K.R."/>
            <person name="Williams K.H."/>
            <person name="Tringe S.G."/>
            <person name="Banfield J.F."/>
        </authorList>
    </citation>
    <scope>NUCLEOTIDE SEQUENCE</scope>
</reference>
<feature type="region of interest" description="Disordered" evidence="8">
    <location>
        <begin position="84"/>
        <end position="106"/>
    </location>
</feature>
<evidence type="ECO:0000256" key="1">
    <source>
        <dbReference type="ARBA" id="ARBA00004377"/>
    </source>
</evidence>
<dbReference type="NCBIfam" id="TIGR02532">
    <property type="entry name" value="IV_pilin_GFxxxE"/>
    <property type="match status" value="1"/>
</dbReference>
<dbReference type="Gene3D" id="3.30.700.10">
    <property type="entry name" value="Glycoprotein, Type 4 Pilin"/>
    <property type="match status" value="1"/>
</dbReference>
<keyword evidence="5" id="KW-0812">Transmembrane</keyword>
<comment type="subcellular location">
    <subcellularLocation>
        <location evidence="1">Cell inner membrane</location>
        <topology evidence="1">Single-pass membrane protein</topology>
    </subcellularLocation>
</comment>
<evidence type="ECO:0000313" key="10">
    <source>
        <dbReference type="EMBL" id="AKQ04180.1"/>
    </source>
</evidence>
<evidence type="ECO:0000256" key="8">
    <source>
        <dbReference type="SAM" id="MobiDB-lite"/>
    </source>
</evidence>
<evidence type="ECO:0000256" key="5">
    <source>
        <dbReference type="ARBA" id="ARBA00022692"/>
    </source>
</evidence>
<dbReference type="GO" id="GO:0005886">
    <property type="term" value="C:plasma membrane"/>
    <property type="evidence" value="ECO:0007669"/>
    <property type="project" value="UniProtKB-SubCell"/>
</dbReference>
<proteinExistence type="predicted"/>
<dbReference type="GO" id="GO:0015627">
    <property type="term" value="C:type II protein secretion system complex"/>
    <property type="evidence" value="ECO:0007669"/>
    <property type="project" value="InterPro"/>
</dbReference>
<evidence type="ECO:0000256" key="2">
    <source>
        <dbReference type="ARBA" id="ARBA00022475"/>
    </source>
</evidence>
<organism evidence="10">
    <name type="scientific">uncultured bacterium Rifle_16ft_4_minimus_4226</name>
    <dbReference type="NCBI Taxonomy" id="1665160"/>
    <lineage>
        <taxon>Bacteria</taxon>
        <taxon>environmental samples</taxon>
    </lineage>
</organism>
<dbReference type="AlphaFoldDB" id="A0A0H4TBE7"/>
<dbReference type="InterPro" id="IPR045584">
    <property type="entry name" value="Pilin-like"/>
</dbReference>
<dbReference type="SUPFAM" id="SSF54523">
    <property type="entry name" value="Pili subunits"/>
    <property type="match status" value="1"/>
</dbReference>
<dbReference type="EMBL" id="KT007030">
    <property type="protein sequence ID" value="AKQ04180.1"/>
    <property type="molecule type" value="Genomic_DNA"/>
</dbReference>
<feature type="domain" description="General secretion pathway GspH" evidence="9">
    <location>
        <begin position="42"/>
        <end position="149"/>
    </location>
</feature>
<dbReference type="InterPro" id="IPR022346">
    <property type="entry name" value="T2SS_GspH"/>
</dbReference>
<keyword evidence="6" id="KW-1133">Transmembrane helix</keyword>
<dbReference type="PROSITE" id="PS00409">
    <property type="entry name" value="PROKAR_NTER_METHYL"/>
    <property type="match status" value="1"/>
</dbReference>
<sequence length="166" mass="17773">MRYQKGFTLVELLVVLLLLGLMLALAGPRITSGLGSASLKSTARKIATTLRYARGQAVAKKTPHEVFFDNEAGVYGIEEVASRQDLTSPSDSAGSPNPAEKTGNLQTFKLPEEIKLKENNSITFYPNGSSSGGDVILSNQKGKGYLIEVDIITGLVRISRDEGTEG</sequence>
<protein>
    <recommendedName>
        <fullName evidence="9">General secretion pathway GspH domain-containing protein</fullName>
    </recommendedName>
</protein>
<evidence type="ECO:0000259" key="9">
    <source>
        <dbReference type="Pfam" id="PF12019"/>
    </source>
</evidence>
<dbReference type="GO" id="GO:0015628">
    <property type="term" value="P:protein secretion by the type II secretion system"/>
    <property type="evidence" value="ECO:0007669"/>
    <property type="project" value="InterPro"/>
</dbReference>
<feature type="compositionally biased region" description="Polar residues" evidence="8">
    <location>
        <begin position="84"/>
        <end position="95"/>
    </location>
</feature>